<feature type="region of interest" description="Disordered" evidence="7">
    <location>
        <begin position="113"/>
        <end position="147"/>
    </location>
</feature>
<organism evidence="9 10">
    <name type="scientific">Coptis chinensis</name>
    <dbReference type="NCBI Taxonomy" id="261450"/>
    <lineage>
        <taxon>Eukaryota</taxon>
        <taxon>Viridiplantae</taxon>
        <taxon>Streptophyta</taxon>
        <taxon>Embryophyta</taxon>
        <taxon>Tracheophyta</taxon>
        <taxon>Spermatophyta</taxon>
        <taxon>Magnoliopsida</taxon>
        <taxon>Ranunculales</taxon>
        <taxon>Ranunculaceae</taxon>
        <taxon>Coptidoideae</taxon>
        <taxon>Coptis</taxon>
    </lineage>
</organism>
<dbReference type="Gene3D" id="2.20.25.80">
    <property type="entry name" value="WRKY domain"/>
    <property type="match status" value="1"/>
</dbReference>
<dbReference type="AlphaFoldDB" id="A0A835IIL1"/>
<protein>
    <recommendedName>
        <fullName evidence="8">WRKY domain-containing protein</fullName>
    </recommendedName>
</protein>
<dbReference type="PROSITE" id="PS50811">
    <property type="entry name" value="WRKY"/>
    <property type="match status" value="1"/>
</dbReference>
<feature type="domain" description="WRKY" evidence="8">
    <location>
        <begin position="150"/>
        <end position="216"/>
    </location>
</feature>
<evidence type="ECO:0000256" key="6">
    <source>
        <dbReference type="ARBA" id="ARBA00060761"/>
    </source>
</evidence>
<evidence type="ECO:0000256" key="4">
    <source>
        <dbReference type="ARBA" id="ARBA00023163"/>
    </source>
</evidence>
<evidence type="ECO:0000256" key="3">
    <source>
        <dbReference type="ARBA" id="ARBA00023125"/>
    </source>
</evidence>
<evidence type="ECO:0000256" key="1">
    <source>
        <dbReference type="ARBA" id="ARBA00004123"/>
    </source>
</evidence>
<dbReference type="GO" id="GO:0005634">
    <property type="term" value="C:nucleus"/>
    <property type="evidence" value="ECO:0007669"/>
    <property type="project" value="UniProtKB-SubCell"/>
</dbReference>
<evidence type="ECO:0000256" key="2">
    <source>
        <dbReference type="ARBA" id="ARBA00023015"/>
    </source>
</evidence>
<dbReference type="GO" id="GO:0003700">
    <property type="term" value="F:DNA-binding transcription factor activity"/>
    <property type="evidence" value="ECO:0007669"/>
    <property type="project" value="InterPro"/>
</dbReference>
<evidence type="ECO:0000259" key="8">
    <source>
        <dbReference type="PROSITE" id="PS50811"/>
    </source>
</evidence>
<feature type="region of interest" description="Disordered" evidence="7">
    <location>
        <begin position="209"/>
        <end position="290"/>
    </location>
</feature>
<dbReference type="SMR" id="A0A835IIL1"/>
<comment type="subcellular location">
    <subcellularLocation>
        <location evidence="1">Nucleus</location>
    </subcellularLocation>
</comment>
<dbReference type="SUPFAM" id="SSF118290">
    <property type="entry name" value="WRKY DNA-binding domain"/>
    <property type="match status" value="1"/>
</dbReference>
<dbReference type="Pfam" id="PF03106">
    <property type="entry name" value="WRKY"/>
    <property type="match status" value="1"/>
</dbReference>
<keyword evidence="5" id="KW-0539">Nucleus</keyword>
<keyword evidence="3" id="KW-0238">DNA-binding</keyword>
<dbReference type="GO" id="GO:0000976">
    <property type="term" value="F:transcription cis-regulatory region binding"/>
    <property type="evidence" value="ECO:0007669"/>
    <property type="project" value="TreeGrafter"/>
</dbReference>
<dbReference type="EMBL" id="JADFTS010000003">
    <property type="protein sequence ID" value="KAF9617764.1"/>
    <property type="molecule type" value="Genomic_DNA"/>
</dbReference>
<keyword evidence="4" id="KW-0804">Transcription</keyword>
<dbReference type="PANTHER" id="PTHR32096">
    <property type="entry name" value="WRKY TRANSCRIPTION FACTOR 30-RELATED-RELATED"/>
    <property type="match status" value="1"/>
</dbReference>
<evidence type="ECO:0000313" key="10">
    <source>
        <dbReference type="Proteomes" id="UP000631114"/>
    </source>
</evidence>
<comment type="caution">
    <text evidence="9">The sequence shown here is derived from an EMBL/GenBank/DDBJ whole genome shotgun (WGS) entry which is preliminary data.</text>
</comment>
<proteinExistence type="inferred from homology"/>
<dbReference type="InterPro" id="IPR044810">
    <property type="entry name" value="WRKY_plant"/>
</dbReference>
<dbReference type="SMART" id="SM00774">
    <property type="entry name" value="WRKY"/>
    <property type="match status" value="1"/>
</dbReference>
<evidence type="ECO:0000313" key="9">
    <source>
        <dbReference type="EMBL" id="KAF9617764.1"/>
    </source>
</evidence>
<keyword evidence="10" id="KW-1185">Reference proteome</keyword>
<dbReference type="FunFam" id="2.20.25.80:FF:000007">
    <property type="entry name" value="WRKY transcription factor 22"/>
    <property type="match status" value="1"/>
</dbReference>
<dbReference type="OrthoDB" id="662136at2759"/>
<gene>
    <name evidence="9" type="ORF">IFM89_038526</name>
</gene>
<reference evidence="9 10" key="1">
    <citation type="submission" date="2020-10" db="EMBL/GenBank/DDBJ databases">
        <title>The Coptis chinensis genome and diversification of protoberbering-type alkaloids.</title>
        <authorList>
            <person name="Wang B."/>
            <person name="Shu S."/>
            <person name="Song C."/>
            <person name="Liu Y."/>
        </authorList>
    </citation>
    <scope>NUCLEOTIDE SEQUENCE [LARGE SCALE GENOMIC DNA]</scope>
    <source>
        <strain evidence="9">HL-2020</strain>
        <tissue evidence="9">Leaf</tissue>
    </source>
</reference>
<evidence type="ECO:0000256" key="7">
    <source>
        <dbReference type="SAM" id="MobiDB-lite"/>
    </source>
</evidence>
<sequence>MEEDWDLQAVVRGCCSSSNNSNSTATASVLPVEDSFACFPSLGFPENENFFSFPDLFEAKTVLDEFEQLYKPFLPKFQPPLSPPSPLNNPNPISFQQQQLLLQQQQHRVSVRMKQEQQQPRRTIAASTTISTPRQKRRKNQQKKVVCQVPAEGLSSDMWAWRKYGQKPIKGSPYPRGYYRCSSSKGCLARKQVERSRSDPGMFVITYTAEHNHPIPTHRNSLAGSTRHKLTTPQTPPTPNTITNNMDKPPSCSSSSPTGLSPTTPLTTSMEEEDDELMLQQSKEEEENDDDLGISEFQGLMTDDLFMELEQFAGPNSTDTIPIGFDDCFTSPHWFSATAAGSV</sequence>
<accession>A0A835IIL1</accession>
<keyword evidence="2" id="KW-0805">Transcription regulation</keyword>
<name>A0A835IIL1_9MAGN</name>
<feature type="compositionally biased region" description="Polar residues" evidence="7">
    <location>
        <begin position="116"/>
        <end position="133"/>
    </location>
</feature>
<dbReference type="Proteomes" id="UP000631114">
    <property type="component" value="Unassembled WGS sequence"/>
</dbReference>
<dbReference type="PANTHER" id="PTHR32096:SF61">
    <property type="entry name" value="WRKY TRANSCRIPTION FACTOR 22"/>
    <property type="match status" value="1"/>
</dbReference>
<feature type="compositionally biased region" description="Low complexity" evidence="7">
    <location>
        <begin position="240"/>
        <end position="269"/>
    </location>
</feature>
<dbReference type="InterPro" id="IPR003657">
    <property type="entry name" value="WRKY_dom"/>
</dbReference>
<comment type="similarity">
    <text evidence="6">Belongs to the WRKY group II-e family.</text>
</comment>
<dbReference type="InterPro" id="IPR036576">
    <property type="entry name" value="WRKY_dom_sf"/>
</dbReference>
<evidence type="ECO:0000256" key="5">
    <source>
        <dbReference type="ARBA" id="ARBA00023242"/>
    </source>
</evidence>